<feature type="compositionally biased region" description="Low complexity" evidence="1">
    <location>
        <begin position="239"/>
        <end position="266"/>
    </location>
</feature>
<proteinExistence type="predicted"/>
<dbReference type="InterPro" id="IPR018786">
    <property type="entry name" value="Mit_KHE1"/>
</dbReference>
<dbReference type="Proteomes" id="UP001054857">
    <property type="component" value="Unassembled WGS sequence"/>
</dbReference>
<dbReference type="GO" id="GO:0005743">
    <property type="term" value="C:mitochondrial inner membrane"/>
    <property type="evidence" value="ECO:0007669"/>
    <property type="project" value="TreeGrafter"/>
</dbReference>
<dbReference type="GO" id="GO:1902600">
    <property type="term" value="P:proton transmembrane transport"/>
    <property type="evidence" value="ECO:0007669"/>
    <property type="project" value="TreeGrafter"/>
</dbReference>
<feature type="region of interest" description="Disordered" evidence="1">
    <location>
        <begin position="234"/>
        <end position="266"/>
    </location>
</feature>
<evidence type="ECO:0000313" key="2">
    <source>
        <dbReference type="EMBL" id="GFR49757.1"/>
    </source>
</evidence>
<dbReference type="AlphaFoldDB" id="A0AAD3DYV7"/>
<keyword evidence="3" id="KW-1185">Reference proteome</keyword>
<gene>
    <name evidence="2" type="ORF">Agub_g11917</name>
</gene>
<organism evidence="2 3">
    <name type="scientific">Astrephomene gubernaculifera</name>
    <dbReference type="NCBI Taxonomy" id="47775"/>
    <lineage>
        <taxon>Eukaryota</taxon>
        <taxon>Viridiplantae</taxon>
        <taxon>Chlorophyta</taxon>
        <taxon>core chlorophytes</taxon>
        <taxon>Chlorophyceae</taxon>
        <taxon>CS clade</taxon>
        <taxon>Chlamydomonadales</taxon>
        <taxon>Astrephomenaceae</taxon>
        <taxon>Astrephomene</taxon>
    </lineage>
</organism>
<evidence type="ECO:0000256" key="1">
    <source>
        <dbReference type="SAM" id="MobiDB-lite"/>
    </source>
</evidence>
<feature type="compositionally biased region" description="Basic and acidic residues" evidence="1">
    <location>
        <begin position="315"/>
        <end position="332"/>
    </location>
</feature>
<dbReference type="GO" id="GO:0006813">
    <property type="term" value="P:potassium ion transport"/>
    <property type="evidence" value="ECO:0007669"/>
    <property type="project" value="TreeGrafter"/>
</dbReference>
<evidence type="ECO:0000313" key="3">
    <source>
        <dbReference type="Proteomes" id="UP001054857"/>
    </source>
</evidence>
<feature type="region of interest" description="Disordered" evidence="1">
    <location>
        <begin position="302"/>
        <end position="347"/>
    </location>
</feature>
<dbReference type="PANTHER" id="PTHR28062">
    <property type="entry name" value="K+-H+ EXCHANGE-LIKE PROTEIN"/>
    <property type="match status" value="1"/>
</dbReference>
<sequence length="368" mass="40745">MRAKVLVVPVYQKHWLYHVWSEHTAAETAAQRSLHWSQGGSLQDKAVLFGKEVSNKISVAAQHQWKSIQAADEGTFKNKLYRLAQWVLSQEDPLETFLKSVPHHASSLEIIHPVTMKERLVRRRLRRLALSQEHYHNRRILGWALATLPQLPLMITPFPNVTLYYTAYKVVSHYQARQGCRTLRAAFERYDAAERERAAVQARAGHGGVLRWLALPRLHGGEQAAAAGGALCGGGGSPGASQGSARSGPSSRAGGRGAVGAAPGSAEWEAEAPLPQFRASKALDQAVRPLERWQSPLTDEMALRVRSLFPPPRPPKKEGKKEGKKDKDKHEEEDADSGGGAEAVPELVTRLRQRVLERRGKKCRSGRC</sequence>
<dbReference type="EMBL" id="BMAR01000032">
    <property type="protein sequence ID" value="GFR49757.1"/>
    <property type="molecule type" value="Genomic_DNA"/>
</dbReference>
<dbReference type="Pfam" id="PF10173">
    <property type="entry name" value="Mit_KHE1"/>
    <property type="match status" value="1"/>
</dbReference>
<name>A0AAD3DYV7_9CHLO</name>
<accession>A0AAD3DYV7</accession>
<reference evidence="2 3" key="1">
    <citation type="journal article" date="2021" name="Sci. Rep.">
        <title>Genome sequencing of the multicellular alga Astrephomene provides insights into convergent evolution of germ-soma differentiation.</title>
        <authorList>
            <person name="Yamashita S."/>
            <person name="Yamamoto K."/>
            <person name="Matsuzaki R."/>
            <person name="Suzuki S."/>
            <person name="Yamaguchi H."/>
            <person name="Hirooka S."/>
            <person name="Minakuchi Y."/>
            <person name="Miyagishima S."/>
            <person name="Kawachi M."/>
            <person name="Toyoda A."/>
            <person name="Nozaki H."/>
        </authorList>
    </citation>
    <scope>NUCLEOTIDE SEQUENCE [LARGE SCALE GENOMIC DNA]</scope>
    <source>
        <strain evidence="2 3">NIES-4017</strain>
    </source>
</reference>
<comment type="caution">
    <text evidence="2">The sequence shown here is derived from an EMBL/GenBank/DDBJ whole genome shotgun (WGS) entry which is preliminary data.</text>
</comment>
<protein>
    <submittedName>
        <fullName evidence="2">Uncharacterized protein</fullName>
    </submittedName>
</protein>
<dbReference type="PANTHER" id="PTHR28062:SF1">
    <property type="entry name" value="TRANSMEMBRANE PROTEIN"/>
    <property type="match status" value="1"/>
</dbReference>